<comment type="caution">
    <text evidence="4">Lacks conserved residue(s) required for the propagation of feature annotation.</text>
</comment>
<feature type="domain" description="Pseudouridine synthase I TruA alpha/beta" evidence="8">
    <location>
        <begin position="26"/>
        <end position="119"/>
    </location>
</feature>
<dbReference type="Pfam" id="PF01416">
    <property type="entry name" value="PseudoU_synth_1"/>
    <property type="match status" value="2"/>
</dbReference>
<evidence type="ECO:0000313" key="9">
    <source>
        <dbReference type="EMBL" id="QDU71236.1"/>
    </source>
</evidence>
<evidence type="ECO:0000256" key="5">
    <source>
        <dbReference type="PIRSR" id="PIRSR001430-1"/>
    </source>
</evidence>
<dbReference type="InterPro" id="IPR020094">
    <property type="entry name" value="TruA/RsuA/RluB/E/F_N"/>
</dbReference>
<dbReference type="PANTHER" id="PTHR11142:SF0">
    <property type="entry name" value="TRNA PSEUDOURIDINE SYNTHASE-LIKE 1"/>
    <property type="match status" value="1"/>
</dbReference>
<evidence type="ECO:0000313" key="10">
    <source>
        <dbReference type="Proteomes" id="UP000320386"/>
    </source>
</evidence>
<dbReference type="Proteomes" id="UP000320386">
    <property type="component" value="Chromosome"/>
</dbReference>
<evidence type="ECO:0000256" key="3">
    <source>
        <dbReference type="ARBA" id="ARBA00023235"/>
    </source>
</evidence>
<dbReference type="GO" id="GO:0003723">
    <property type="term" value="F:RNA binding"/>
    <property type="evidence" value="ECO:0007669"/>
    <property type="project" value="InterPro"/>
</dbReference>
<dbReference type="EC" id="5.4.99.12" evidence="4"/>
<dbReference type="GO" id="GO:0160147">
    <property type="term" value="F:tRNA pseudouridine(38-40) synthase activity"/>
    <property type="evidence" value="ECO:0007669"/>
    <property type="project" value="UniProtKB-EC"/>
</dbReference>
<evidence type="ECO:0000256" key="4">
    <source>
        <dbReference type="HAMAP-Rule" id="MF_00171"/>
    </source>
</evidence>
<protein>
    <recommendedName>
        <fullName evidence="4">tRNA pseudouridine synthase A</fullName>
        <ecNumber evidence="4">5.4.99.12</ecNumber>
    </recommendedName>
    <alternativeName>
        <fullName evidence="4">tRNA pseudouridine(38-40) synthase</fullName>
    </alternativeName>
    <alternativeName>
        <fullName evidence="4">tRNA pseudouridylate synthase I</fullName>
    </alternativeName>
    <alternativeName>
        <fullName evidence="4">tRNA-uridine isomerase I</fullName>
    </alternativeName>
</protein>
<dbReference type="InterPro" id="IPR020103">
    <property type="entry name" value="PsdUridine_synth_cat_dom_sf"/>
</dbReference>
<accession>A0A518BW82</accession>
<dbReference type="PIRSF" id="PIRSF001430">
    <property type="entry name" value="tRNA_psdUrid_synth"/>
    <property type="match status" value="1"/>
</dbReference>
<proteinExistence type="inferred from homology"/>
<evidence type="ECO:0000256" key="2">
    <source>
        <dbReference type="ARBA" id="ARBA00022694"/>
    </source>
</evidence>
<sequence length="272" mass="30637">MTNASAEEGLPHFLRDVPVRRYRLTVAYDGADFFGWQKQEPKGQEPMRTVQGVLEATLIRVMRQPLNLVGASRTDSGVHAEGQTAHFDAASPIPLERMAHAINSKLPGDVEVRSVTETRPDFDAISDAIRKRYRYRLHRLASRPLGTRKLVWHYWEPLELQHMNDAATRLVGTHDIEGLSSAGHGRESTVRTIFACRVEDHGDELHVVIEGDGFLYNTVRIAVGTLIEVGRRRFEPARIDEILATADRRLAGPTAPASGLWLERIWYPDDES</sequence>
<comment type="catalytic activity">
    <reaction evidence="4 7">
        <text>uridine(38/39/40) in tRNA = pseudouridine(38/39/40) in tRNA</text>
        <dbReference type="Rhea" id="RHEA:22376"/>
        <dbReference type="Rhea" id="RHEA-COMP:10085"/>
        <dbReference type="Rhea" id="RHEA-COMP:10087"/>
        <dbReference type="ChEBI" id="CHEBI:65314"/>
        <dbReference type="ChEBI" id="CHEBI:65315"/>
        <dbReference type="EC" id="5.4.99.12"/>
    </reaction>
</comment>
<comment type="subunit">
    <text evidence="4">Homodimer.</text>
</comment>
<dbReference type="SUPFAM" id="SSF55120">
    <property type="entry name" value="Pseudouridine synthase"/>
    <property type="match status" value="1"/>
</dbReference>
<evidence type="ECO:0000256" key="6">
    <source>
        <dbReference type="PIRSR" id="PIRSR001430-2"/>
    </source>
</evidence>
<dbReference type="AlphaFoldDB" id="A0A518BW82"/>
<feature type="domain" description="Pseudouridine synthase I TruA alpha/beta" evidence="8">
    <location>
        <begin position="166"/>
        <end position="268"/>
    </location>
</feature>
<dbReference type="CDD" id="cd02570">
    <property type="entry name" value="PseudoU_synth_EcTruA"/>
    <property type="match status" value="1"/>
</dbReference>
<dbReference type="NCBIfam" id="TIGR00071">
    <property type="entry name" value="hisT_truA"/>
    <property type="match status" value="1"/>
</dbReference>
<keyword evidence="10" id="KW-1185">Reference proteome</keyword>
<dbReference type="InterPro" id="IPR020097">
    <property type="entry name" value="PsdUridine_synth_TruA_a/b_dom"/>
</dbReference>
<comment type="similarity">
    <text evidence="1 4 7">Belongs to the tRNA pseudouridine synthase TruA family.</text>
</comment>
<dbReference type="Gene3D" id="3.30.70.580">
    <property type="entry name" value="Pseudouridine synthase I, catalytic domain, N-terminal subdomain"/>
    <property type="match status" value="1"/>
</dbReference>
<feature type="active site" description="Nucleophile" evidence="4 5">
    <location>
        <position position="75"/>
    </location>
</feature>
<evidence type="ECO:0000256" key="1">
    <source>
        <dbReference type="ARBA" id="ARBA00009375"/>
    </source>
</evidence>
<dbReference type="GO" id="GO:0031119">
    <property type="term" value="P:tRNA pseudouridine synthesis"/>
    <property type="evidence" value="ECO:0007669"/>
    <property type="project" value="UniProtKB-UniRule"/>
</dbReference>
<dbReference type="PANTHER" id="PTHR11142">
    <property type="entry name" value="PSEUDOURIDYLATE SYNTHASE"/>
    <property type="match status" value="1"/>
</dbReference>
<gene>
    <name evidence="4 9" type="primary">truA</name>
    <name evidence="9" type="ORF">Pan265_10850</name>
</gene>
<keyword evidence="2 4" id="KW-0819">tRNA processing</keyword>
<dbReference type="HAMAP" id="MF_00171">
    <property type="entry name" value="TruA"/>
    <property type="match status" value="1"/>
</dbReference>
<dbReference type="EMBL" id="CP036280">
    <property type="protein sequence ID" value="QDU71236.1"/>
    <property type="molecule type" value="Genomic_DNA"/>
</dbReference>
<dbReference type="FunFam" id="3.30.70.580:FF:000001">
    <property type="entry name" value="tRNA pseudouridine synthase A"/>
    <property type="match status" value="1"/>
</dbReference>
<dbReference type="OrthoDB" id="9811823at2"/>
<dbReference type="RefSeq" id="WP_145445389.1">
    <property type="nucleotide sequence ID" value="NZ_CP036280.1"/>
</dbReference>
<dbReference type="KEGG" id="mcad:Pan265_10850"/>
<feature type="binding site" evidence="4 6">
    <location>
        <position position="133"/>
    </location>
    <ligand>
        <name>substrate</name>
    </ligand>
</feature>
<evidence type="ECO:0000256" key="7">
    <source>
        <dbReference type="RuleBase" id="RU003792"/>
    </source>
</evidence>
<dbReference type="Gene3D" id="3.30.70.660">
    <property type="entry name" value="Pseudouridine synthase I, catalytic domain, C-terminal subdomain"/>
    <property type="match status" value="1"/>
</dbReference>
<name>A0A518BW82_9BACT</name>
<comment type="function">
    <text evidence="4">Formation of pseudouridine at positions 38, 39 and 40 in the anticodon stem and loop of transfer RNAs.</text>
</comment>
<evidence type="ECO:0000259" key="8">
    <source>
        <dbReference type="Pfam" id="PF01416"/>
    </source>
</evidence>
<organism evidence="9 10">
    <name type="scientific">Mucisphaera calidilacus</name>
    <dbReference type="NCBI Taxonomy" id="2527982"/>
    <lineage>
        <taxon>Bacteria</taxon>
        <taxon>Pseudomonadati</taxon>
        <taxon>Planctomycetota</taxon>
        <taxon>Phycisphaerae</taxon>
        <taxon>Phycisphaerales</taxon>
        <taxon>Phycisphaeraceae</taxon>
        <taxon>Mucisphaera</taxon>
    </lineage>
</organism>
<dbReference type="InterPro" id="IPR020095">
    <property type="entry name" value="PsdUridine_synth_TruA_C"/>
</dbReference>
<dbReference type="InterPro" id="IPR001406">
    <property type="entry name" value="PsdUridine_synth_TruA"/>
</dbReference>
<reference evidence="9 10" key="1">
    <citation type="submission" date="2019-02" db="EMBL/GenBank/DDBJ databases">
        <title>Deep-cultivation of Planctomycetes and their phenomic and genomic characterization uncovers novel biology.</title>
        <authorList>
            <person name="Wiegand S."/>
            <person name="Jogler M."/>
            <person name="Boedeker C."/>
            <person name="Pinto D."/>
            <person name="Vollmers J."/>
            <person name="Rivas-Marin E."/>
            <person name="Kohn T."/>
            <person name="Peeters S.H."/>
            <person name="Heuer A."/>
            <person name="Rast P."/>
            <person name="Oberbeckmann S."/>
            <person name="Bunk B."/>
            <person name="Jeske O."/>
            <person name="Meyerdierks A."/>
            <person name="Storesund J.E."/>
            <person name="Kallscheuer N."/>
            <person name="Luecker S."/>
            <person name="Lage O.M."/>
            <person name="Pohl T."/>
            <person name="Merkel B.J."/>
            <person name="Hornburger P."/>
            <person name="Mueller R.-W."/>
            <person name="Bruemmer F."/>
            <person name="Labrenz M."/>
            <person name="Spormann A.M."/>
            <person name="Op den Camp H."/>
            <person name="Overmann J."/>
            <person name="Amann R."/>
            <person name="Jetten M.S.M."/>
            <person name="Mascher T."/>
            <person name="Medema M.H."/>
            <person name="Devos D.P."/>
            <person name="Kaster A.-K."/>
            <person name="Ovreas L."/>
            <person name="Rohde M."/>
            <person name="Galperin M.Y."/>
            <person name="Jogler C."/>
        </authorList>
    </citation>
    <scope>NUCLEOTIDE SEQUENCE [LARGE SCALE GENOMIC DNA]</scope>
    <source>
        <strain evidence="9 10">Pan265</strain>
    </source>
</reference>
<keyword evidence="3 4" id="KW-0413">Isomerase</keyword>